<feature type="region of interest" description="Disordered" evidence="1">
    <location>
        <begin position="1148"/>
        <end position="1180"/>
    </location>
</feature>
<dbReference type="Proteomes" id="UP000583944">
    <property type="component" value="Unassembled WGS sequence"/>
</dbReference>
<dbReference type="VEuPathDB" id="TriTrypDB:ECC02_003152"/>
<feature type="region of interest" description="Disordered" evidence="1">
    <location>
        <begin position="911"/>
        <end position="935"/>
    </location>
</feature>
<comment type="caution">
    <text evidence="2">The sequence shown here is derived from an EMBL/GenBank/DDBJ whole genome shotgun (WGS) entry which is preliminary data.</text>
</comment>
<organism evidence="2 3">
    <name type="scientific">Trypanosoma cruzi</name>
    <dbReference type="NCBI Taxonomy" id="5693"/>
    <lineage>
        <taxon>Eukaryota</taxon>
        <taxon>Discoba</taxon>
        <taxon>Euglenozoa</taxon>
        <taxon>Kinetoplastea</taxon>
        <taxon>Metakinetoplastina</taxon>
        <taxon>Trypanosomatida</taxon>
        <taxon>Trypanosomatidae</taxon>
        <taxon>Trypanosoma</taxon>
        <taxon>Schizotrypanum</taxon>
    </lineage>
</organism>
<proteinExistence type="predicted"/>
<feature type="region of interest" description="Disordered" evidence="1">
    <location>
        <begin position="652"/>
        <end position="682"/>
    </location>
</feature>
<dbReference type="AlphaFoldDB" id="A0A7J6YC78"/>
<evidence type="ECO:0000313" key="3">
    <source>
        <dbReference type="Proteomes" id="UP000583944"/>
    </source>
</evidence>
<dbReference type="VEuPathDB" id="TriTrypDB:BCY84_18569"/>
<evidence type="ECO:0000313" key="2">
    <source>
        <dbReference type="EMBL" id="KAF5223698.1"/>
    </source>
</evidence>
<evidence type="ECO:0000256" key="1">
    <source>
        <dbReference type="SAM" id="MobiDB-lite"/>
    </source>
</evidence>
<dbReference type="EMBL" id="JABDHM010000017">
    <property type="protein sequence ID" value="KAF5223698.1"/>
    <property type="molecule type" value="Genomic_DNA"/>
</dbReference>
<gene>
    <name evidence="2" type="ORF">ECC02_003152</name>
</gene>
<protein>
    <submittedName>
        <fullName evidence="2">Uncharacterized protein</fullName>
    </submittedName>
</protein>
<sequence length="1199" mass="131798">MLSNSLNDAHIAEAGSDDSFGIRPPLLLGDPQQMNPPSSSSHVAFTLSNSLVQFLSPLQLQGFASRIIETCGLRHMDELAARVTCEDDVDALLGSHASLQQRRELWKGVCKWKRTANKRGREWTKRSDKKKAVVDGNSRDADVMSEKMHRSTTRYFIDLEKCTPSQFIRQFAFDGYKEAETCLAKQQPAEICISNAVGTATESADNCSAPGTVISSPGAPSRSLSRTSSVSTLEDAYLLPEKRYRREKLPVSTLSMGPGTGTAGGDEFLREWGLHGDDAEPKRDSVHSSVLSEAEGVVQIRELIEECCAEHEAMRVAMCGALSSAVATYNEGLRALQEKLRRVLAVKSKKRRSGPVGSDVSATLERAARLVSKPPLRVEMHPAESQWGEIVSFHTHVKKRSLERIEHVNKRRHCPRDDGGGGGGESLEFCAVSTSVEPNTDNMRPSSPVNAIIVSSPSGNMNEDAMPSLSDFTSPSRGSYRHTEALAREEYTRQHGIALQNPPDGMPRPTNNDKSQAFPAVLQLEEEIKGSFHANGWDEGVADVTTECEEGTGAEELLIACPSAVAFTRSACGNVNAGVTSQDLVEPCGAFSLDDFGLQAVSKEVNYSALGDAEKPVSIGEVLHGASNLNSVAVESQVIDVDALSSLESFTKERERSSRTHQNNDYAISVDDGSEEMSTHSSPMALKGGLSAGEHVWMCSQLPRERQRAVSRSSSLSTFQESGNDYMDSLSISVSNRARGLNWTTTSSMAADMQNLLSKSHQNEEKKVQLQNDAINADEEHTVMITATRAPSPHCLLGPQGLPPLPSRNLMNKTPLNAQEPMEETIEELTSERVMKMSYDVLRQWCLRLGLRIVCDEAHSKDAEEQEFCNVTDMDVPGKEDSRDIALTQGENSSGWWLMDSSVDINEDDQKTLDGSCSSHSPQRHPMNEGNCTRTPPTFALGVDTDELEWRDLQRAAVTEQMQEALRLFITRRKFMLKVVPFFFHRLPRFSGGDPYRPVRAAELVKTQIALTRQELEEQRRLAKKKEAEEVVCCIITSLAADAAESIERQAFLPVKEKNIFTGEGTKNLPTSTPIYSSQTTCNAAYAELPVYDQLLLMEPTDVQTAATVVHADFPHVSKHRVETLLEESGIPIKVSRHVCNSQEVGGGELSATQRSASSCSPPPSSPTCTTQKGQTASTQYSKRRFFAQRGWAQQRRNR</sequence>
<reference evidence="2 3" key="1">
    <citation type="journal article" date="2019" name="Genome Biol. Evol.">
        <title>Nanopore Sequencing Significantly Improves Genome Assembly of the Protozoan Parasite Trypanosoma cruzi.</title>
        <authorList>
            <person name="Diaz-Viraque F."/>
            <person name="Pita S."/>
            <person name="Greif G."/>
            <person name="de Souza R.C.M."/>
            <person name="Iraola G."/>
            <person name="Robello C."/>
        </authorList>
    </citation>
    <scope>NUCLEOTIDE SEQUENCE [LARGE SCALE GENOMIC DNA]</scope>
    <source>
        <strain evidence="2 3">Berenice</strain>
    </source>
</reference>
<name>A0A7J6YC78_TRYCR</name>
<accession>A0A7J6YC78</accession>